<sequence>MSSKGGLNQLKEKLHSSTKYEVQFKDTPQVVKPSSRKEPPNSLDNDVKEISSLVPPRNEKSRPSTLPTNVGNANAASSSTESNTSEDQYWNSLKKKLKECGDHRHEFADLDTISIGSNICLNGDPNLTITLAEVAEQMGLTELCGDELGDNMIADHTTSLDDLDMTAKSSRFPLTKESFCWN</sequence>
<keyword evidence="3" id="KW-1185">Reference proteome</keyword>
<dbReference type="EMBL" id="JAJAGQ010000018">
    <property type="protein sequence ID" value="KAJ8537237.1"/>
    <property type="molecule type" value="Genomic_DNA"/>
</dbReference>
<feature type="region of interest" description="Disordered" evidence="1">
    <location>
        <begin position="1"/>
        <end position="87"/>
    </location>
</feature>
<protein>
    <submittedName>
        <fullName evidence="2">Uncharacterized protein</fullName>
    </submittedName>
</protein>
<comment type="caution">
    <text evidence="2">The sequence shown here is derived from an EMBL/GenBank/DDBJ whole genome shotgun (WGS) entry which is preliminary data.</text>
</comment>
<evidence type="ECO:0000313" key="3">
    <source>
        <dbReference type="Proteomes" id="UP001152561"/>
    </source>
</evidence>
<evidence type="ECO:0000313" key="2">
    <source>
        <dbReference type="EMBL" id="KAJ8537237.1"/>
    </source>
</evidence>
<name>A0A9Q1LKJ3_9SOLA</name>
<gene>
    <name evidence="2" type="ORF">K7X08_035638</name>
</gene>
<proteinExistence type="predicted"/>
<feature type="compositionally biased region" description="Low complexity" evidence="1">
    <location>
        <begin position="72"/>
        <end position="86"/>
    </location>
</feature>
<evidence type="ECO:0000256" key="1">
    <source>
        <dbReference type="SAM" id="MobiDB-lite"/>
    </source>
</evidence>
<feature type="compositionally biased region" description="Basic and acidic residues" evidence="1">
    <location>
        <begin position="35"/>
        <end position="49"/>
    </location>
</feature>
<reference evidence="3" key="1">
    <citation type="journal article" date="2023" name="Proc. Natl. Acad. Sci. U.S.A.">
        <title>Genomic and structural basis for evolution of tropane alkaloid biosynthesis.</title>
        <authorList>
            <person name="Wanga Y.-J."/>
            <person name="Taina T."/>
            <person name="Yua J.-Y."/>
            <person name="Lia J."/>
            <person name="Xua B."/>
            <person name="Chenc J."/>
            <person name="D'Auriad J.C."/>
            <person name="Huanga J.-P."/>
            <person name="Huanga S.-X."/>
        </authorList>
    </citation>
    <scope>NUCLEOTIDE SEQUENCE [LARGE SCALE GENOMIC DNA]</scope>
    <source>
        <strain evidence="3">cv. KIB-2019</strain>
    </source>
</reference>
<accession>A0A9Q1LKJ3</accession>
<dbReference type="Proteomes" id="UP001152561">
    <property type="component" value="Unassembled WGS sequence"/>
</dbReference>
<dbReference type="AlphaFoldDB" id="A0A9Q1LKJ3"/>
<organism evidence="2 3">
    <name type="scientific">Anisodus acutangulus</name>
    <dbReference type="NCBI Taxonomy" id="402998"/>
    <lineage>
        <taxon>Eukaryota</taxon>
        <taxon>Viridiplantae</taxon>
        <taxon>Streptophyta</taxon>
        <taxon>Embryophyta</taxon>
        <taxon>Tracheophyta</taxon>
        <taxon>Spermatophyta</taxon>
        <taxon>Magnoliopsida</taxon>
        <taxon>eudicotyledons</taxon>
        <taxon>Gunneridae</taxon>
        <taxon>Pentapetalae</taxon>
        <taxon>asterids</taxon>
        <taxon>lamiids</taxon>
        <taxon>Solanales</taxon>
        <taxon>Solanaceae</taxon>
        <taxon>Solanoideae</taxon>
        <taxon>Hyoscyameae</taxon>
        <taxon>Anisodus</taxon>
    </lineage>
</organism>